<dbReference type="EMBL" id="JABFTP020000042">
    <property type="protein sequence ID" value="KAL3271041.1"/>
    <property type="molecule type" value="Genomic_DNA"/>
</dbReference>
<dbReference type="Proteomes" id="UP001516400">
    <property type="component" value="Unassembled WGS sequence"/>
</dbReference>
<evidence type="ECO:0000256" key="1">
    <source>
        <dbReference type="SAM" id="MobiDB-lite"/>
    </source>
</evidence>
<dbReference type="AlphaFoldDB" id="A0ABD2MX92"/>
<name>A0ABD2MX92_9CUCU</name>
<keyword evidence="3" id="KW-1185">Reference proteome</keyword>
<feature type="region of interest" description="Disordered" evidence="1">
    <location>
        <begin position="96"/>
        <end position="164"/>
    </location>
</feature>
<organism evidence="2 3">
    <name type="scientific">Cryptolaemus montrouzieri</name>
    <dbReference type="NCBI Taxonomy" id="559131"/>
    <lineage>
        <taxon>Eukaryota</taxon>
        <taxon>Metazoa</taxon>
        <taxon>Ecdysozoa</taxon>
        <taxon>Arthropoda</taxon>
        <taxon>Hexapoda</taxon>
        <taxon>Insecta</taxon>
        <taxon>Pterygota</taxon>
        <taxon>Neoptera</taxon>
        <taxon>Endopterygota</taxon>
        <taxon>Coleoptera</taxon>
        <taxon>Polyphaga</taxon>
        <taxon>Cucujiformia</taxon>
        <taxon>Coccinelloidea</taxon>
        <taxon>Coccinellidae</taxon>
        <taxon>Scymninae</taxon>
        <taxon>Scymnini</taxon>
        <taxon>Cryptolaemus</taxon>
    </lineage>
</organism>
<protein>
    <submittedName>
        <fullName evidence="2">Uncharacterized protein</fullName>
    </submittedName>
</protein>
<evidence type="ECO:0000313" key="3">
    <source>
        <dbReference type="Proteomes" id="UP001516400"/>
    </source>
</evidence>
<comment type="caution">
    <text evidence="2">The sequence shown here is derived from an EMBL/GenBank/DDBJ whole genome shotgun (WGS) entry which is preliminary data.</text>
</comment>
<gene>
    <name evidence="2" type="ORF">HHI36_021541</name>
</gene>
<reference evidence="2 3" key="1">
    <citation type="journal article" date="2021" name="BMC Biol.">
        <title>Horizontally acquired antibacterial genes associated with adaptive radiation of ladybird beetles.</title>
        <authorList>
            <person name="Li H.S."/>
            <person name="Tang X.F."/>
            <person name="Huang Y.H."/>
            <person name="Xu Z.Y."/>
            <person name="Chen M.L."/>
            <person name="Du X.Y."/>
            <person name="Qiu B.Y."/>
            <person name="Chen P.T."/>
            <person name="Zhang W."/>
            <person name="Slipinski A."/>
            <person name="Escalona H.E."/>
            <person name="Waterhouse R.M."/>
            <person name="Zwick A."/>
            <person name="Pang H."/>
        </authorList>
    </citation>
    <scope>NUCLEOTIDE SEQUENCE [LARGE SCALE GENOMIC DNA]</scope>
    <source>
        <strain evidence="2">SYSU2018</strain>
    </source>
</reference>
<evidence type="ECO:0000313" key="2">
    <source>
        <dbReference type="EMBL" id="KAL3271041.1"/>
    </source>
</evidence>
<feature type="compositionally biased region" description="Low complexity" evidence="1">
    <location>
        <begin position="98"/>
        <end position="114"/>
    </location>
</feature>
<proteinExistence type="predicted"/>
<accession>A0ABD2MX92</accession>
<feature type="compositionally biased region" description="Polar residues" evidence="1">
    <location>
        <begin position="143"/>
        <end position="153"/>
    </location>
</feature>
<sequence>MAEGTYEYECSRAELLGIAKPTMEDFLRNKTERDEVKEEELDTENLAEVENQSENFKGIGGKLDELNQILQGTQKKLHRFKAGYGSLTNILKIKLGRNSESPPNQSESSIAQSSDDSHSANVNLDKNEDEVSGSIVCDKDNDSNTNQNEQIASGTPIRKSDLSQALDNQVNNLDRLTEKAEQAEIGMREQTSQMKKFLNFSFLNMGGNK</sequence>